<feature type="domain" description="Protein FecR C-terminal" evidence="4">
    <location>
        <begin position="254"/>
        <end position="312"/>
    </location>
</feature>
<proteinExistence type="predicted"/>
<keyword evidence="6" id="KW-1185">Reference proteome</keyword>
<dbReference type="EMBL" id="SMCN01000011">
    <property type="protein sequence ID" value="TCV82794.1"/>
    <property type="molecule type" value="Genomic_DNA"/>
</dbReference>
<dbReference type="Proteomes" id="UP000295649">
    <property type="component" value="Unassembled WGS sequence"/>
</dbReference>
<feature type="transmembrane region" description="Helical" evidence="1">
    <location>
        <begin position="90"/>
        <end position="112"/>
    </location>
</feature>
<evidence type="ECO:0000313" key="6">
    <source>
        <dbReference type="Proteomes" id="UP000295649"/>
    </source>
</evidence>
<name>A0ABY2CLC9_METMH</name>
<accession>A0ABY2CLC9</accession>
<dbReference type="PANTHER" id="PTHR30273">
    <property type="entry name" value="PERIPLASMIC SIGNAL SENSOR AND SIGMA FACTOR ACTIVATOR FECR-RELATED"/>
    <property type="match status" value="1"/>
</dbReference>
<evidence type="ECO:0000259" key="4">
    <source>
        <dbReference type="Pfam" id="PF16344"/>
    </source>
</evidence>
<dbReference type="InterPro" id="IPR032508">
    <property type="entry name" value="FecR_C"/>
</dbReference>
<evidence type="ECO:0000259" key="2">
    <source>
        <dbReference type="Pfam" id="PF04773"/>
    </source>
</evidence>
<evidence type="ECO:0000256" key="1">
    <source>
        <dbReference type="SAM" id="Phobius"/>
    </source>
</evidence>
<keyword evidence="1" id="KW-0812">Transmembrane</keyword>
<keyword evidence="1" id="KW-1133">Transmembrane helix</keyword>
<evidence type="ECO:0000313" key="5">
    <source>
        <dbReference type="EMBL" id="TCV82794.1"/>
    </source>
</evidence>
<sequence>MPHDGSKRTQAMKISAEIKAAARDWWVRLDSGKLSPNEHAEFTRWLAADPLHRQAYEQLRELWGALDAIAPRMTITATSKPKPVFWRWQWALPALAGGCLALWLCNPLWLILRADFHTGVGERRDVHLSDGSTVHLNSNSALEVHIDGAQRQLTLLQGEAWFEVSPDKARPFRVDTEHGSVTALGTAFNVRLRDGKTEVSVTEHSVAVDMEQVDGKALHTVVAEGQQIAYSAESGLGKLQNIDSQAVTAWQRGKLVFENRPLGEVVAELNRYHRGFLLINDAELAQRRVNGVFRTDQALSVLAALETSLQLRSTRFGEYLIVLHR</sequence>
<dbReference type="Pfam" id="PF04773">
    <property type="entry name" value="FecR"/>
    <property type="match status" value="1"/>
</dbReference>
<dbReference type="InterPro" id="IPR006860">
    <property type="entry name" value="FecR"/>
</dbReference>
<evidence type="ECO:0000259" key="3">
    <source>
        <dbReference type="Pfam" id="PF16220"/>
    </source>
</evidence>
<organism evidence="5 6">
    <name type="scientific">Methylomonas methanica</name>
    <dbReference type="NCBI Taxonomy" id="421"/>
    <lineage>
        <taxon>Bacteria</taxon>
        <taxon>Pseudomonadati</taxon>
        <taxon>Pseudomonadota</taxon>
        <taxon>Gammaproteobacteria</taxon>
        <taxon>Methylococcales</taxon>
        <taxon>Methylococcaceae</taxon>
        <taxon>Methylomonas</taxon>
    </lineage>
</organism>
<protein>
    <submittedName>
        <fullName evidence="5">FecR family protein</fullName>
    </submittedName>
</protein>
<keyword evidence="1" id="KW-0472">Membrane</keyword>
<reference evidence="5 6" key="1">
    <citation type="submission" date="2019-03" db="EMBL/GenBank/DDBJ databases">
        <title>Systems level insights into methane cycling in arid and semi-arid ecosystems.</title>
        <authorList>
            <person name="Kalyuzhnaya M."/>
        </authorList>
    </citation>
    <scope>NUCLEOTIDE SEQUENCE [LARGE SCALE GENOMIC DNA]</scope>
    <source>
        <strain evidence="5 6">S-1</strain>
    </source>
</reference>
<dbReference type="PANTHER" id="PTHR30273:SF2">
    <property type="entry name" value="PROTEIN FECR"/>
    <property type="match status" value="1"/>
</dbReference>
<comment type="caution">
    <text evidence="5">The sequence shown here is derived from an EMBL/GenBank/DDBJ whole genome shotgun (WGS) entry which is preliminary data.</text>
</comment>
<dbReference type="Gene3D" id="3.55.50.30">
    <property type="match status" value="1"/>
</dbReference>
<dbReference type="PIRSF" id="PIRSF018266">
    <property type="entry name" value="FecR"/>
    <property type="match status" value="1"/>
</dbReference>
<feature type="domain" description="FecR protein" evidence="2">
    <location>
        <begin position="116"/>
        <end position="206"/>
    </location>
</feature>
<gene>
    <name evidence="5" type="ORF">EDE11_11149</name>
</gene>
<dbReference type="Gene3D" id="2.60.120.1440">
    <property type="match status" value="1"/>
</dbReference>
<dbReference type="Pfam" id="PF16344">
    <property type="entry name" value="FecR_C"/>
    <property type="match status" value="1"/>
</dbReference>
<dbReference type="Pfam" id="PF16220">
    <property type="entry name" value="DUF4880"/>
    <property type="match status" value="1"/>
</dbReference>
<dbReference type="InterPro" id="IPR012373">
    <property type="entry name" value="Ferrdict_sens_TM"/>
</dbReference>
<feature type="domain" description="FecR N-terminal" evidence="3">
    <location>
        <begin position="21"/>
        <end position="61"/>
    </location>
</feature>
<dbReference type="InterPro" id="IPR032623">
    <property type="entry name" value="FecR_N"/>
</dbReference>